<feature type="domain" description="Ubiquitin-like" evidence="2">
    <location>
        <begin position="13"/>
        <end position="86"/>
    </location>
</feature>
<dbReference type="GO" id="GO:0042802">
    <property type="term" value="F:identical protein binding"/>
    <property type="evidence" value="ECO:0007669"/>
    <property type="project" value="EnsemblFungi"/>
</dbReference>
<gene>
    <name evidence="3" type="ORF">C7M61_001861</name>
</gene>
<dbReference type="GO" id="GO:0016925">
    <property type="term" value="P:protein sumoylation"/>
    <property type="evidence" value="ECO:0007669"/>
    <property type="project" value="EnsemblFungi"/>
</dbReference>
<dbReference type="Proteomes" id="UP000241107">
    <property type="component" value="Unassembled WGS sequence"/>
</dbReference>
<dbReference type="OrthoDB" id="442921at2759"/>
<evidence type="ECO:0000256" key="1">
    <source>
        <dbReference type="SAM" id="MobiDB-lite"/>
    </source>
</evidence>
<dbReference type="CDD" id="cd16116">
    <property type="entry name" value="Ubl_Smt3_like"/>
    <property type="match status" value="1"/>
</dbReference>
<evidence type="ECO:0000313" key="3">
    <source>
        <dbReference type="EMBL" id="PSK39257.1"/>
    </source>
</evidence>
<reference evidence="3 4" key="1">
    <citation type="submission" date="2018-03" db="EMBL/GenBank/DDBJ databases">
        <title>Candida pseudohaemulonii genome assembly and annotation.</title>
        <authorList>
            <person name="Munoz J.F."/>
            <person name="Gade L.G."/>
            <person name="Chow N.A."/>
            <person name="Litvintseva A.P."/>
            <person name="Loparev V.N."/>
            <person name="Cuomo C.A."/>
        </authorList>
    </citation>
    <scope>NUCLEOTIDE SEQUENCE [LARGE SCALE GENOMIC DNA]</scope>
    <source>
        <strain evidence="3 4">B12108</strain>
    </source>
</reference>
<dbReference type="InterPro" id="IPR022617">
    <property type="entry name" value="Rad60/SUMO-like_dom"/>
</dbReference>
<dbReference type="STRING" id="418784.A0A2P7YTF4"/>
<protein>
    <submittedName>
        <fullName evidence="3">Ubiquitin-like protein SMT3</fullName>
    </submittedName>
</protein>
<feature type="region of interest" description="Disordered" evidence="1">
    <location>
        <begin position="115"/>
        <end position="136"/>
    </location>
</feature>
<dbReference type="FunFam" id="3.10.20.90:FF:000155">
    <property type="entry name" value="Ubiquitin-like protein SMT3"/>
    <property type="match status" value="1"/>
</dbReference>
<dbReference type="PROSITE" id="PS50053">
    <property type="entry name" value="UBIQUITIN_2"/>
    <property type="match status" value="1"/>
</dbReference>
<name>A0A2P7YTF4_9ASCO</name>
<accession>A0A2P7YTF4</accession>
<dbReference type="SMART" id="SM00213">
    <property type="entry name" value="UBQ"/>
    <property type="match status" value="1"/>
</dbReference>
<dbReference type="AlphaFoldDB" id="A0A2P7YTF4"/>
<dbReference type="Gene3D" id="3.10.20.90">
    <property type="entry name" value="Phosphatidylinositol 3-kinase Catalytic Subunit, Chain A, domain 1"/>
    <property type="match status" value="1"/>
</dbReference>
<dbReference type="VEuPathDB" id="FungiDB:C7M61_001861"/>
<dbReference type="SUPFAM" id="SSF54236">
    <property type="entry name" value="Ubiquitin-like"/>
    <property type="match status" value="1"/>
</dbReference>
<dbReference type="GO" id="GO:0031386">
    <property type="term" value="F:protein tag activity"/>
    <property type="evidence" value="ECO:0007669"/>
    <property type="project" value="EnsemblFungi"/>
</dbReference>
<dbReference type="InterPro" id="IPR029071">
    <property type="entry name" value="Ubiquitin-like_domsf"/>
</dbReference>
<dbReference type="PANTHER" id="PTHR10562">
    <property type="entry name" value="SMALL UBIQUITIN-RELATED MODIFIER"/>
    <property type="match status" value="1"/>
</dbReference>
<comment type="caution">
    <text evidence="3">The sequence shown here is derived from an EMBL/GenBank/DDBJ whole genome shotgun (WGS) entry which is preliminary data.</text>
</comment>
<dbReference type="Pfam" id="PF11976">
    <property type="entry name" value="Rad60-SLD"/>
    <property type="match status" value="1"/>
</dbReference>
<dbReference type="GO" id="GO:0005940">
    <property type="term" value="C:septin ring"/>
    <property type="evidence" value="ECO:0007669"/>
    <property type="project" value="EnsemblFungi"/>
</dbReference>
<keyword evidence="4" id="KW-1185">Reference proteome</keyword>
<dbReference type="InterPro" id="IPR000626">
    <property type="entry name" value="Ubiquitin-like_dom"/>
</dbReference>
<sequence>MSEQPKEEKTDSTHINLKVSDGTAEIFFKIKKTTPMKRLMEAFCKRQGKSMESLRFLIDGTRVSPDNTPEDLDLEDGDVIEAHREQSWTGCGSHVSNVMDTSSREDWCTCEPIDDSSDLLYPPRAGTGFAKASPPK</sequence>
<proteinExistence type="predicted"/>
<dbReference type="RefSeq" id="XP_024714394.1">
    <property type="nucleotide sequence ID" value="XM_024857258.1"/>
</dbReference>
<dbReference type="EMBL" id="PYFQ01000003">
    <property type="protein sequence ID" value="PSK39257.1"/>
    <property type="molecule type" value="Genomic_DNA"/>
</dbReference>
<evidence type="ECO:0000313" key="4">
    <source>
        <dbReference type="Proteomes" id="UP000241107"/>
    </source>
</evidence>
<dbReference type="GO" id="GO:0000794">
    <property type="term" value="C:condensed nuclear chromosome"/>
    <property type="evidence" value="ECO:0007669"/>
    <property type="project" value="EnsemblFungi"/>
</dbReference>
<organism evidence="3 4">
    <name type="scientific">Candidozyma pseudohaemuli</name>
    <dbReference type="NCBI Taxonomy" id="418784"/>
    <lineage>
        <taxon>Eukaryota</taxon>
        <taxon>Fungi</taxon>
        <taxon>Dikarya</taxon>
        <taxon>Ascomycota</taxon>
        <taxon>Saccharomycotina</taxon>
        <taxon>Pichiomycetes</taxon>
        <taxon>Metschnikowiaceae</taxon>
        <taxon>Candidozyma</taxon>
    </lineage>
</organism>
<dbReference type="GeneID" id="36565251"/>
<evidence type="ECO:0000259" key="2">
    <source>
        <dbReference type="PROSITE" id="PS50053"/>
    </source>
</evidence>